<reference evidence="10" key="1">
    <citation type="journal article" date="2019" name="Int. J. Syst. Evol. Microbiol.">
        <title>The Global Catalogue of Microorganisms (GCM) 10K type strain sequencing project: providing services to taxonomists for standard genome sequencing and annotation.</title>
        <authorList>
            <consortium name="The Broad Institute Genomics Platform"/>
            <consortium name="The Broad Institute Genome Sequencing Center for Infectious Disease"/>
            <person name="Wu L."/>
            <person name="Ma J."/>
        </authorList>
    </citation>
    <scope>NUCLEOTIDE SEQUENCE [LARGE SCALE GENOMIC DNA]</scope>
    <source>
        <strain evidence="10">IBRC 10765</strain>
    </source>
</reference>
<evidence type="ECO:0000256" key="7">
    <source>
        <dbReference type="ARBA" id="ARBA00038093"/>
    </source>
</evidence>
<feature type="domain" description="PIN" evidence="8">
    <location>
        <begin position="7"/>
        <end position="137"/>
    </location>
</feature>
<evidence type="ECO:0000256" key="1">
    <source>
        <dbReference type="ARBA" id="ARBA00001946"/>
    </source>
</evidence>
<dbReference type="Pfam" id="PF01850">
    <property type="entry name" value="PIN"/>
    <property type="match status" value="1"/>
</dbReference>
<protein>
    <submittedName>
        <fullName evidence="9">PIN domain-containing protein</fullName>
    </submittedName>
</protein>
<comment type="similarity">
    <text evidence="7">Belongs to the PINc/VapC protein family.</text>
</comment>
<dbReference type="InterPro" id="IPR029060">
    <property type="entry name" value="PIN-like_dom_sf"/>
</dbReference>
<dbReference type="InterPro" id="IPR002716">
    <property type="entry name" value="PIN_dom"/>
</dbReference>
<keyword evidence="3" id="KW-0540">Nuclease</keyword>
<keyword evidence="5" id="KW-0378">Hydrolase</keyword>
<evidence type="ECO:0000313" key="10">
    <source>
        <dbReference type="Proteomes" id="UP001595617"/>
    </source>
</evidence>
<evidence type="ECO:0000256" key="5">
    <source>
        <dbReference type="ARBA" id="ARBA00022801"/>
    </source>
</evidence>
<evidence type="ECO:0000256" key="4">
    <source>
        <dbReference type="ARBA" id="ARBA00022723"/>
    </source>
</evidence>
<proteinExistence type="inferred from homology"/>
<dbReference type="PANTHER" id="PTHR33653:SF1">
    <property type="entry name" value="RIBONUCLEASE VAPC2"/>
    <property type="match status" value="1"/>
</dbReference>
<dbReference type="EMBL" id="JBHRYR010000002">
    <property type="protein sequence ID" value="MFC3851769.1"/>
    <property type="molecule type" value="Genomic_DNA"/>
</dbReference>
<name>A0ABV7ZU61_9GAMM</name>
<keyword evidence="6" id="KW-0460">Magnesium</keyword>
<keyword evidence="10" id="KW-1185">Reference proteome</keyword>
<comment type="cofactor">
    <cofactor evidence="1">
        <name>Mg(2+)</name>
        <dbReference type="ChEBI" id="CHEBI:18420"/>
    </cofactor>
</comment>
<evidence type="ECO:0000256" key="3">
    <source>
        <dbReference type="ARBA" id="ARBA00022722"/>
    </source>
</evidence>
<sequence>MTTRVEYLLDANVISEMMRPAPTAQVAIYLDSIAERGLAIASITVWEILNGIGRLDSGQRRSQLARLFHDLIELYFEDRVFDWSLSDAECCARIMEEKRRRGEPLDDHLPDAMLAGLAVNHNLTVVTRNESEFRNTGAKFVNPWQLG</sequence>
<dbReference type="InterPro" id="IPR050556">
    <property type="entry name" value="Type_II_TA_system_RNase"/>
</dbReference>
<gene>
    <name evidence="9" type="ORF">ACFOOG_02885</name>
</gene>
<dbReference type="RefSeq" id="WP_380693155.1">
    <property type="nucleotide sequence ID" value="NZ_JBHRYR010000002.1"/>
</dbReference>
<evidence type="ECO:0000256" key="6">
    <source>
        <dbReference type="ARBA" id="ARBA00022842"/>
    </source>
</evidence>
<organism evidence="9 10">
    <name type="scientific">Saccharospirillum mangrovi</name>
    <dbReference type="NCBI Taxonomy" id="2161747"/>
    <lineage>
        <taxon>Bacteria</taxon>
        <taxon>Pseudomonadati</taxon>
        <taxon>Pseudomonadota</taxon>
        <taxon>Gammaproteobacteria</taxon>
        <taxon>Oceanospirillales</taxon>
        <taxon>Saccharospirillaceae</taxon>
        <taxon>Saccharospirillum</taxon>
    </lineage>
</organism>
<comment type="caution">
    <text evidence="9">The sequence shown here is derived from an EMBL/GenBank/DDBJ whole genome shotgun (WGS) entry which is preliminary data.</text>
</comment>
<evidence type="ECO:0000256" key="2">
    <source>
        <dbReference type="ARBA" id="ARBA00022649"/>
    </source>
</evidence>
<dbReference type="Gene3D" id="3.40.50.1010">
    <property type="entry name" value="5'-nuclease"/>
    <property type="match status" value="1"/>
</dbReference>
<dbReference type="PANTHER" id="PTHR33653">
    <property type="entry name" value="RIBONUCLEASE VAPC2"/>
    <property type="match status" value="1"/>
</dbReference>
<keyword evidence="2" id="KW-1277">Toxin-antitoxin system</keyword>
<evidence type="ECO:0000313" key="9">
    <source>
        <dbReference type="EMBL" id="MFC3851769.1"/>
    </source>
</evidence>
<keyword evidence="4" id="KW-0479">Metal-binding</keyword>
<dbReference type="SUPFAM" id="SSF88723">
    <property type="entry name" value="PIN domain-like"/>
    <property type="match status" value="1"/>
</dbReference>
<dbReference type="Proteomes" id="UP001595617">
    <property type="component" value="Unassembled WGS sequence"/>
</dbReference>
<accession>A0ABV7ZU61</accession>
<evidence type="ECO:0000259" key="8">
    <source>
        <dbReference type="Pfam" id="PF01850"/>
    </source>
</evidence>